<organism evidence="5 6">
    <name type="scientific">Ceratopteris richardii</name>
    <name type="common">Triangle waterfern</name>
    <dbReference type="NCBI Taxonomy" id="49495"/>
    <lineage>
        <taxon>Eukaryota</taxon>
        <taxon>Viridiplantae</taxon>
        <taxon>Streptophyta</taxon>
        <taxon>Embryophyta</taxon>
        <taxon>Tracheophyta</taxon>
        <taxon>Polypodiopsida</taxon>
        <taxon>Polypodiidae</taxon>
        <taxon>Polypodiales</taxon>
        <taxon>Pteridineae</taxon>
        <taxon>Pteridaceae</taxon>
        <taxon>Parkerioideae</taxon>
        <taxon>Ceratopteris</taxon>
    </lineage>
</organism>
<evidence type="ECO:0000256" key="3">
    <source>
        <dbReference type="ARBA" id="ARBA00023004"/>
    </source>
</evidence>
<sequence>MIASPEAARFVLVSQAHLFKPTFPTSKQRIIGPQALFFHDGPYHAKLRKLVVSSFATEGIKSILSDIESLTIATLDSWDAKKINTFTEMKKFTFQVGILRIFGRQENIDMNELNEAYLSLENGYNSLAINIPGTKFNNAMKARRRLSKIVEKVVQSRRAKSQHRSDDSNFLDVLLASKEESGQQLSHEQVVDNIIGIIFASRDTTASVLTWIIKFLKSSPVLLESVTAEHESITLKKASSDDRLTWEDTKCMHLTTRVIQETLRVATVLSFTFREAVEDVEYKGYIIPKGWKVLPLFRNIHHSPDYFPDPQKFDPSRFEATPKANTFLPFGNGVHSCPGSELAKLEMLVFIHHLITKFRWELDESKTGVQYSPFQIPQEGLPIRVDRK</sequence>
<dbReference type="EMBL" id="CM035420">
    <property type="protein sequence ID" value="KAH7405118.1"/>
    <property type="molecule type" value="Genomic_DNA"/>
</dbReference>
<keyword evidence="4" id="KW-0560">Oxidoreductase</keyword>
<comment type="similarity">
    <text evidence="1 4">Belongs to the cytochrome P450 family.</text>
</comment>
<dbReference type="PANTHER" id="PTHR24286">
    <property type="entry name" value="CYTOCHROME P450 26"/>
    <property type="match status" value="1"/>
</dbReference>
<keyword evidence="3 4" id="KW-0408">Iron</keyword>
<evidence type="ECO:0000256" key="1">
    <source>
        <dbReference type="ARBA" id="ARBA00010617"/>
    </source>
</evidence>
<dbReference type="GO" id="GO:0016705">
    <property type="term" value="F:oxidoreductase activity, acting on paired donors, with incorporation or reduction of molecular oxygen"/>
    <property type="evidence" value="ECO:0007669"/>
    <property type="project" value="InterPro"/>
</dbReference>
<dbReference type="Proteomes" id="UP000825935">
    <property type="component" value="Chromosome 15"/>
</dbReference>
<dbReference type="PRINTS" id="PR00385">
    <property type="entry name" value="P450"/>
</dbReference>
<dbReference type="InterPro" id="IPR001128">
    <property type="entry name" value="Cyt_P450"/>
</dbReference>
<dbReference type="GO" id="GO:0016125">
    <property type="term" value="P:sterol metabolic process"/>
    <property type="evidence" value="ECO:0007669"/>
    <property type="project" value="TreeGrafter"/>
</dbReference>
<dbReference type="Gene3D" id="1.10.630.10">
    <property type="entry name" value="Cytochrome P450"/>
    <property type="match status" value="1"/>
</dbReference>
<dbReference type="InterPro" id="IPR017972">
    <property type="entry name" value="Cyt_P450_CS"/>
</dbReference>
<dbReference type="InterPro" id="IPR036396">
    <property type="entry name" value="Cyt_P450_sf"/>
</dbReference>
<keyword evidence="2 4" id="KW-0479">Metal-binding</keyword>
<evidence type="ECO:0000256" key="2">
    <source>
        <dbReference type="ARBA" id="ARBA00022723"/>
    </source>
</evidence>
<dbReference type="GO" id="GO:0005506">
    <property type="term" value="F:iron ion binding"/>
    <property type="evidence" value="ECO:0007669"/>
    <property type="project" value="InterPro"/>
</dbReference>
<evidence type="ECO:0000313" key="6">
    <source>
        <dbReference type="Proteomes" id="UP000825935"/>
    </source>
</evidence>
<accession>A0A8T2T8K6</accession>
<dbReference type="CDD" id="cd11043">
    <property type="entry name" value="CYP90-like"/>
    <property type="match status" value="1"/>
</dbReference>
<protein>
    <submittedName>
        <fullName evidence="5">Uncharacterized protein</fullName>
    </submittedName>
</protein>
<name>A0A8T2T8K6_CERRI</name>
<dbReference type="InterPro" id="IPR002397">
    <property type="entry name" value="Cyt_P450_B"/>
</dbReference>
<keyword evidence="4" id="KW-0349">Heme</keyword>
<keyword evidence="6" id="KW-1185">Reference proteome</keyword>
<dbReference type="GO" id="GO:0020037">
    <property type="term" value="F:heme binding"/>
    <property type="evidence" value="ECO:0007669"/>
    <property type="project" value="InterPro"/>
</dbReference>
<dbReference type="Pfam" id="PF00067">
    <property type="entry name" value="p450"/>
    <property type="match status" value="1"/>
</dbReference>
<dbReference type="PANTHER" id="PTHR24286:SF376">
    <property type="entry name" value="ABSCISIC ACID 8'-HYDROXYLASE 4"/>
    <property type="match status" value="1"/>
</dbReference>
<dbReference type="OrthoDB" id="1372046at2759"/>
<comment type="caution">
    <text evidence="5">The sequence shown here is derived from an EMBL/GenBank/DDBJ whole genome shotgun (WGS) entry which is preliminary data.</text>
</comment>
<reference evidence="5" key="1">
    <citation type="submission" date="2021-08" db="EMBL/GenBank/DDBJ databases">
        <title>WGS assembly of Ceratopteris richardii.</title>
        <authorList>
            <person name="Marchant D.B."/>
            <person name="Chen G."/>
            <person name="Jenkins J."/>
            <person name="Shu S."/>
            <person name="Leebens-Mack J."/>
            <person name="Grimwood J."/>
            <person name="Schmutz J."/>
            <person name="Soltis P."/>
            <person name="Soltis D."/>
            <person name="Chen Z.-H."/>
        </authorList>
    </citation>
    <scope>NUCLEOTIDE SEQUENCE</scope>
    <source>
        <strain evidence="5">Whitten #5841</strain>
        <tissue evidence="5">Leaf</tissue>
    </source>
</reference>
<dbReference type="SUPFAM" id="SSF48264">
    <property type="entry name" value="Cytochrome P450"/>
    <property type="match status" value="1"/>
</dbReference>
<evidence type="ECO:0000313" key="5">
    <source>
        <dbReference type="EMBL" id="KAH7405118.1"/>
    </source>
</evidence>
<dbReference type="PRINTS" id="PR00359">
    <property type="entry name" value="BP450"/>
</dbReference>
<evidence type="ECO:0000256" key="4">
    <source>
        <dbReference type="RuleBase" id="RU000461"/>
    </source>
</evidence>
<gene>
    <name evidence="5" type="ORF">KP509_15G057200</name>
</gene>
<proteinExistence type="inferred from homology"/>
<keyword evidence="4" id="KW-0503">Monooxygenase</keyword>
<dbReference type="GO" id="GO:0004497">
    <property type="term" value="F:monooxygenase activity"/>
    <property type="evidence" value="ECO:0007669"/>
    <property type="project" value="UniProtKB-KW"/>
</dbReference>
<dbReference type="AlphaFoldDB" id="A0A8T2T8K6"/>
<dbReference type="PROSITE" id="PS00086">
    <property type="entry name" value="CYTOCHROME_P450"/>
    <property type="match status" value="1"/>
</dbReference>